<evidence type="ECO:0000259" key="6">
    <source>
        <dbReference type="SMART" id="SM00644"/>
    </source>
</evidence>
<dbReference type="FunFam" id="3.40.80.10:FF:000006">
    <property type="entry name" value="N-acetylmuramoyl-L-alanine amidase"/>
    <property type="match status" value="1"/>
</dbReference>
<dbReference type="GO" id="GO:0009254">
    <property type="term" value="P:peptidoglycan turnover"/>
    <property type="evidence" value="ECO:0007669"/>
    <property type="project" value="TreeGrafter"/>
</dbReference>
<dbReference type="Pfam" id="PF01471">
    <property type="entry name" value="PG_binding_1"/>
    <property type="match status" value="2"/>
</dbReference>
<dbReference type="PANTHER" id="PTHR30417">
    <property type="entry name" value="N-ACETYLMURAMOYL-L-ALANINE AMIDASE AMID"/>
    <property type="match status" value="1"/>
</dbReference>
<evidence type="ECO:0000256" key="1">
    <source>
        <dbReference type="ARBA" id="ARBA00001561"/>
    </source>
</evidence>
<dbReference type="SUPFAM" id="SSF47090">
    <property type="entry name" value="PGBD-like"/>
    <property type="match status" value="2"/>
</dbReference>
<protein>
    <recommendedName>
        <fullName evidence="3">N-acetylmuramoyl-L-alanine amidase</fullName>
        <ecNumber evidence="3">3.5.1.28</ecNumber>
    </recommendedName>
</protein>
<dbReference type="EMBL" id="GQ926890">
    <property type="protein sequence ID" value="ADI58676.1"/>
    <property type="molecule type" value="Genomic_DNA"/>
</dbReference>
<dbReference type="InterPro" id="IPR036366">
    <property type="entry name" value="PGBDSf"/>
</dbReference>
<dbReference type="PANTHER" id="PTHR30417:SF1">
    <property type="entry name" value="N-ACETYLMURAMOYL-L-ALANINE AMIDASE AMID"/>
    <property type="match status" value="1"/>
</dbReference>
<dbReference type="InterPro" id="IPR023346">
    <property type="entry name" value="Lysozyme-like_dom_sf"/>
</dbReference>
<sequence length="555" mass="57631">MSCTWRIDTLSALHGPRPTPLGPGAVPFSLSPHRAGAGMPSRAAAHTTGRASVLAALTATVLTVTGAPAFAAPDDSQPMDRAFTRAAAEFDVPRDLLAAVGYGETRLDGHSGRPSQAGGYGVMHLVSNPTNRMLERAAALTGKPVAELRTDTGANILGGAAVLRAYADKLGLDARDRDDIDAWYPAVARYGGAQGAAAALYADTVYTFLASGLDTVVPGGERISVTGRPVAPQKGALSDTEVRTQSPDYPSAKWVPANPNNFTPGRSAKIDKVVVHVTQGSYAGSISWFQNPTAEVSAHYVVRSSDGEITQMVRDKDTAYHARSANASALGIEHEGFIDDPSWFTDTMYRSSAALTKSLCDRYGIPKDRAHIIGHSEAPGNDHTDPGPYWDWNRYMELVGGSSGGGKSGDGLNFTSYATQQSGSTGAQVKAVQQLLNDQGYPAGAVDGSFGPATKTAVAAFQAARGLSADGVVGPRTWTALLSAGTTPSLQQGASGDGVKRLQRSLTAALGTTVGIDGGFGPATVTAVRNYQTSRGLTADGIVGPDTWAALQTGR</sequence>
<comment type="catalytic activity">
    <reaction evidence="1">
        <text>Hydrolyzes the link between N-acetylmuramoyl residues and L-amino acid residues in certain cell-wall glycopeptides.</text>
        <dbReference type="EC" id="3.5.1.28"/>
    </reaction>
</comment>
<dbReference type="CDD" id="cd06583">
    <property type="entry name" value="PGRP"/>
    <property type="match status" value="1"/>
</dbReference>
<proteinExistence type="inferred from homology"/>
<dbReference type="GO" id="GO:0071555">
    <property type="term" value="P:cell wall organization"/>
    <property type="evidence" value="ECO:0007669"/>
    <property type="project" value="UniProtKB-KW"/>
</dbReference>
<dbReference type="Pfam" id="PF01510">
    <property type="entry name" value="Amidase_2"/>
    <property type="match status" value="1"/>
</dbReference>
<dbReference type="SMART" id="SM00644">
    <property type="entry name" value="Ami_2"/>
    <property type="match status" value="1"/>
</dbReference>
<dbReference type="Gene3D" id="3.40.80.10">
    <property type="entry name" value="Peptidoglycan recognition protein-like"/>
    <property type="match status" value="1"/>
</dbReference>
<dbReference type="InterPro" id="IPR036505">
    <property type="entry name" value="Amidase/PGRP_sf"/>
</dbReference>
<dbReference type="EC" id="3.5.1.28" evidence="3"/>
<feature type="domain" description="N-acetylmuramoyl-L-alanine amidase" evidence="6">
    <location>
        <begin position="258"/>
        <end position="387"/>
    </location>
</feature>
<dbReference type="InterPro" id="IPR036365">
    <property type="entry name" value="PGBD-like_sf"/>
</dbReference>
<comment type="similarity">
    <text evidence="2">Belongs to the N-acetylmuramoyl-L-alanine amidase 2 family.</text>
</comment>
<evidence type="ECO:0000256" key="3">
    <source>
        <dbReference type="ARBA" id="ARBA00011901"/>
    </source>
</evidence>
<evidence type="ECO:0000313" key="7">
    <source>
        <dbReference type="EMBL" id="ADI58676.1"/>
    </source>
</evidence>
<dbReference type="SUPFAM" id="SSF55846">
    <property type="entry name" value="N-acetylmuramoyl-L-alanine amidase-like"/>
    <property type="match status" value="1"/>
</dbReference>
<organism evidence="7">
    <name type="scientific">Streptomyces nodosus subsp. asukaensis</name>
    <dbReference type="NCBI Taxonomy" id="222892"/>
    <lineage>
        <taxon>Bacteria</taxon>
        <taxon>Bacillati</taxon>
        <taxon>Actinomycetota</taxon>
        <taxon>Actinomycetes</taxon>
        <taxon>Kitasatosporales</taxon>
        <taxon>Streptomycetaceae</taxon>
        <taxon>Streptomyces</taxon>
    </lineage>
</organism>
<dbReference type="AlphaFoldDB" id="D7P5T6"/>
<reference evidence="7" key="1">
    <citation type="journal article" date="2010" name="J. Biol. Chem.">
        <title>Biochemical and genetic insights into asukamycin biosynthesis.</title>
        <authorList>
            <person name="Rui Z."/>
            <person name="Petrickova K."/>
            <person name="Skanta F."/>
            <person name="Pospisil S."/>
            <person name="Yang Y."/>
            <person name="Chen C.Y."/>
            <person name="Tsai S.F."/>
            <person name="Floss H.G."/>
            <person name="Petricek M."/>
            <person name="Yu T.W."/>
        </authorList>
    </citation>
    <scope>NUCLEOTIDE SEQUENCE</scope>
    <source>
        <strain evidence="7">ATCC 29757</strain>
    </source>
</reference>
<dbReference type="Gene3D" id="1.10.101.10">
    <property type="entry name" value="PGBD-like superfamily/PGBD"/>
    <property type="match status" value="2"/>
</dbReference>
<evidence type="ECO:0000256" key="2">
    <source>
        <dbReference type="ARBA" id="ARBA00007553"/>
    </source>
</evidence>
<accession>D7P5T6</accession>
<name>D7P5T6_STRNS</name>
<dbReference type="InterPro" id="IPR002502">
    <property type="entry name" value="Amidase_domain"/>
</dbReference>
<dbReference type="InterPro" id="IPR051206">
    <property type="entry name" value="NAMLAA_amidase_2"/>
</dbReference>
<dbReference type="GO" id="GO:0009253">
    <property type="term" value="P:peptidoglycan catabolic process"/>
    <property type="evidence" value="ECO:0007669"/>
    <property type="project" value="InterPro"/>
</dbReference>
<keyword evidence="5" id="KW-0961">Cell wall biogenesis/degradation</keyword>
<dbReference type="SUPFAM" id="SSF53955">
    <property type="entry name" value="Lysozyme-like"/>
    <property type="match status" value="1"/>
</dbReference>
<keyword evidence="4" id="KW-0378">Hydrolase</keyword>
<dbReference type="InterPro" id="IPR002477">
    <property type="entry name" value="Peptidoglycan-bd-like"/>
</dbReference>
<evidence type="ECO:0000256" key="5">
    <source>
        <dbReference type="ARBA" id="ARBA00023316"/>
    </source>
</evidence>
<evidence type="ECO:0000256" key="4">
    <source>
        <dbReference type="ARBA" id="ARBA00022801"/>
    </source>
</evidence>
<dbReference type="Gene3D" id="1.10.530.10">
    <property type="match status" value="1"/>
</dbReference>
<dbReference type="GO" id="GO:0008745">
    <property type="term" value="F:N-acetylmuramoyl-L-alanine amidase activity"/>
    <property type="evidence" value="ECO:0007669"/>
    <property type="project" value="UniProtKB-EC"/>
</dbReference>